<keyword evidence="6 8" id="KW-0694">RNA-binding</keyword>
<dbReference type="InterPro" id="IPR002625">
    <property type="entry name" value="Smr_dom"/>
</dbReference>
<proteinExistence type="inferred from homology"/>
<evidence type="ECO:0000256" key="2">
    <source>
        <dbReference type="ARBA" id="ARBA00022730"/>
    </source>
</evidence>
<evidence type="ECO:0000256" key="4">
    <source>
        <dbReference type="ARBA" id="ARBA00022801"/>
    </source>
</evidence>
<feature type="coiled-coil region" evidence="9">
    <location>
        <begin position="542"/>
        <end position="618"/>
    </location>
</feature>
<dbReference type="SUPFAM" id="SSF52540">
    <property type="entry name" value="P-loop containing nucleoside triphosphate hydrolases"/>
    <property type="match status" value="1"/>
</dbReference>
<dbReference type="FunFam" id="3.40.50.300:FF:000830">
    <property type="entry name" value="Endonuclease MutS2"/>
    <property type="match status" value="1"/>
</dbReference>
<dbReference type="SMART" id="SM00533">
    <property type="entry name" value="MUTSd"/>
    <property type="match status" value="1"/>
</dbReference>
<dbReference type="CDD" id="cd03280">
    <property type="entry name" value="ABC_MutS2"/>
    <property type="match status" value="1"/>
</dbReference>
<evidence type="ECO:0000313" key="11">
    <source>
        <dbReference type="EMBL" id="NBH60206.1"/>
    </source>
</evidence>
<dbReference type="Proteomes" id="UP000446866">
    <property type="component" value="Unassembled WGS sequence"/>
</dbReference>
<dbReference type="InterPro" id="IPR000432">
    <property type="entry name" value="DNA_mismatch_repair_MutS_C"/>
</dbReference>
<dbReference type="Gene3D" id="3.40.50.300">
    <property type="entry name" value="P-loop containing nucleotide triphosphate hydrolases"/>
    <property type="match status" value="1"/>
</dbReference>
<evidence type="ECO:0000256" key="9">
    <source>
        <dbReference type="SAM" id="Coils"/>
    </source>
</evidence>
<dbReference type="InterPro" id="IPR046893">
    <property type="entry name" value="MSSS"/>
</dbReference>
<organism evidence="11 12">
    <name type="scientific">Anaerotruncus colihominis</name>
    <dbReference type="NCBI Taxonomy" id="169435"/>
    <lineage>
        <taxon>Bacteria</taxon>
        <taxon>Bacillati</taxon>
        <taxon>Bacillota</taxon>
        <taxon>Clostridia</taxon>
        <taxon>Eubacteriales</taxon>
        <taxon>Oscillospiraceae</taxon>
        <taxon>Anaerotruncus</taxon>
    </lineage>
</organism>
<keyword evidence="3 8" id="KW-0547">Nucleotide-binding</keyword>
<dbReference type="InterPro" id="IPR005747">
    <property type="entry name" value="MutS2"/>
</dbReference>
<evidence type="ECO:0000256" key="1">
    <source>
        <dbReference type="ARBA" id="ARBA00022722"/>
    </source>
</evidence>
<keyword evidence="9" id="KW-0175">Coiled coil</keyword>
<evidence type="ECO:0000256" key="3">
    <source>
        <dbReference type="ARBA" id="ARBA00022741"/>
    </source>
</evidence>
<feature type="binding site" evidence="8">
    <location>
        <begin position="333"/>
        <end position="340"/>
    </location>
    <ligand>
        <name>ATP</name>
        <dbReference type="ChEBI" id="CHEBI:30616"/>
    </ligand>
</feature>
<evidence type="ECO:0000256" key="8">
    <source>
        <dbReference type="HAMAP-Rule" id="MF_00092"/>
    </source>
</evidence>
<sequence>MNKKALEVLEYHKIIELLKCEAGSEMTREIISELSPYTDERVISEELRSTTEAVDLIVHKGALPTGGIYDIVSSVEFSRKGGTLTMKQLLQILFNLRIAERVISFTKGSDLPPMPLISSMTELLVAMPRLSERIDRCILSEDEMSDNASPALKDIRRSIARQNDAIKNKLNHILNTADNRTYLQDALVTMRDGRYVIPVKQEHRSRFPGIIHDQSKAGATLFIEPQVIVNLNNELRELELAEEGEIAKILKELSEAVAEHYHDIKNNQKLLLQLDFIMAKGKLSRKMEGEEPLIDSKGVLDIRRGRHPLIDSKKVVPINVSVGDGYRTLVVTGPNTGGKTVTLKTIGLLSMMAQSGLHIPASSQSRIPIFTEIFADIGDEQSIEQSLSTFSSHMKNIVKIVGKADRHSLVLVDELGAGTDPTEGAALAIAILETLYRQGAVTVATTHYNEIKKYALSTEGVENASMEFDVETLSPTYRLSIGIPGKSNAFEISKKLGLSDSLIERASKLIERGDIEFEDVIGAIEADKKKAEAERDEAIAIRITMQKQQEEAKAKLDEINRKKDKIIADARQEAREMLKDARETASEVQKELKELAKLESMGERNKRYDKSRKRLREKEDKYAERIVAKVNSNPVSAAEIKVGDRVKVVSLDQNGEVLSLPDEKGDLQVKIGIMKANLNVDDLMLINDGTKKKKKPKATGYGSLYKKKAQNISITINVQGKYLDDAIVEVDKYLDDAYVAGLSEVTVIHGRGEGVLQKGLRDMMKRHKHVVSFRKGNYNEGGEGVTIVRLKTE</sequence>
<dbReference type="GO" id="GO:0140664">
    <property type="term" value="F:ATP-dependent DNA damage sensor activity"/>
    <property type="evidence" value="ECO:0007669"/>
    <property type="project" value="InterPro"/>
</dbReference>
<dbReference type="InterPro" id="IPR007696">
    <property type="entry name" value="DNA_mismatch_repair_MutS_core"/>
</dbReference>
<evidence type="ECO:0000259" key="10">
    <source>
        <dbReference type="PROSITE" id="PS50828"/>
    </source>
</evidence>
<evidence type="ECO:0000256" key="7">
    <source>
        <dbReference type="ARBA" id="ARBA00023125"/>
    </source>
</evidence>
<dbReference type="GO" id="GO:0016887">
    <property type="term" value="F:ATP hydrolysis activity"/>
    <property type="evidence" value="ECO:0007669"/>
    <property type="project" value="InterPro"/>
</dbReference>
<feature type="domain" description="Smr" evidence="10">
    <location>
        <begin position="716"/>
        <end position="791"/>
    </location>
</feature>
<evidence type="ECO:0000256" key="6">
    <source>
        <dbReference type="ARBA" id="ARBA00022884"/>
    </source>
</evidence>
<dbReference type="Gene3D" id="3.30.1370.110">
    <property type="match status" value="1"/>
</dbReference>
<keyword evidence="1 8" id="KW-0540">Nuclease</keyword>
<keyword evidence="2 8" id="KW-0699">rRNA-binding</keyword>
<dbReference type="NCBIfam" id="TIGR01069">
    <property type="entry name" value="mutS2"/>
    <property type="match status" value="1"/>
</dbReference>
<dbReference type="Pfam" id="PF01713">
    <property type="entry name" value="Smr"/>
    <property type="match status" value="1"/>
</dbReference>
<dbReference type="PANTHER" id="PTHR48466">
    <property type="entry name" value="OS10G0509000 PROTEIN-RELATED"/>
    <property type="match status" value="1"/>
</dbReference>
<dbReference type="PROSITE" id="PS00486">
    <property type="entry name" value="DNA_MISMATCH_REPAIR_2"/>
    <property type="match status" value="1"/>
</dbReference>
<comment type="function">
    <text evidence="8">Acts as a ribosome collision sensor, splitting the ribosome into its 2 subunits. Detects stalled/collided 70S ribosomes which it binds and splits by an ATP-hydrolysis driven conformational change. Acts upstream of the ribosome quality control system (RQC), a ribosome-associated complex that mediates the extraction of incompletely synthesized nascent chains from stalled ribosomes and their subsequent degradation. Probably generates substrates for RQC.</text>
</comment>
<accession>A0A845QG00</accession>
<dbReference type="GO" id="GO:0006298">
    <property type="term" value="P:mismatch repair"/>
    <property type="evidence" value="ECO:0007669"/>
    <property type="project" value="InterPro"/>
</dbReference>
<dbReference type="GO" id="GO:0072344">
    <property type="term" value="P:rescue of stalled ribosome"/>
    <property type="evidence" value="ECO:0007669"/>
    <property type="project" value="UniProtKB-UniRule"/>
</dbReference>
<dbReference type="SUPFAM" id="SSF48334">
    <property type="entry name" value="DNA repair protein MutS, domain III"/>
    <property type="match status" value="1"/>
</dbReference>
<dbReference type="InterPro" id="IPR045076">
    <property type="entry name" value="MutS"/>
</dbReference>
<dbReference type="GO" id="GO:0019843">
    <property type="term" value="F:rRNA binding"/>
    <property type="evidence" value="ECO:0007669"/>
    <property type="project" value="UniProtKB-UniRule"/>
</dbReference>
<keyword evidence="12" id="KW-1185">Reference proteome</keyword>
<dbReference type="SMART" id="SM00534">
    <property type="entry name" value="MUTSac"/>
    <property type="match status" value="1"/>
</dbReference>
<dbReference type="SMART" id="SM00463">
    <property type="entry name" value="SMR"/>
    <property type="match status" value="1"/>
</dbReference>
<dbReference type="EC" id="3.6.4.-" evidence="8"/>
<dbReference type="GO" id="GO:0043023">
    <property type="term" value="F:ribosomal large subunit binding"/>
    <property type="evidence" value="ECO:0007669"/>
    <property type="project" value="UniProtKB-UniRule"/>
</dbReference>
<dbReference type="PIRSF" id="PIRSF005814">
    <property type="entry name" value="MutS_YshD"/>
    <property type="match status" value="1"/>
</dbReference>
<dbReference type="Pfam" id="PF20297">
    <property type="entry name" value="MSSS"/>
    <property type="match status" value="1"/>
</dbReference>
<dbReference type="GO" id="GO:0045910">
    <property type="term" value="P:negative regulation of DNA recombination"/>
    <property type="evidence" value="ECO:0007669"/>
    <property type="project" value="InterPro"/>
</dbReference>
<name>A0A845QG00_9FIRM</name>
<keyword evidence="5 8" id="KW-0067">ATP-binding</keyword>
<keyword evidence="7 8" id="KW-0238">DNA-binding</keyword>
<keyword evidence="4 8" id="KW-0378">Hydrolase</keyword>
<dbReference type="Pfam" id="PF00488">
    <property type="entry name" value="MutS_V"/>
    <property type="match status" value="1"/>
</dbReference>
<dbReference type="AlphaFoldDB" id="A0A845QG00"/>
<comment type="caution">
    <text evidence="11">The sequence shown here is derived from an EMBL/GenBank/DDBJ whole genome shotgun (WGS) entry which is preliminary data.</text>
</comment>
<dbReference type="CDD" id="cd06503">
    <property type="entry name" value="ATP-synt_Fo_b"/>
    <property type="match status" value="1"/>
</dbReference>
<dbReference type="HAMAP" id="MF_00092">
    <property type="entry name" value="MutS2"/>
    <property type="match status" value="1"/>
</dbReference>
<dbReference type="EC" id="3.1.-.-" evidence="8"/>
<dbReference type="GO" id="GO:0004519">
    <property type="term" value="F:endonuclease activity"/>
    <property type="evidence" value="ECO:0007669"/>
    <property type="project" value="UniProtKB-UniRule"/>
</dbReference>
<comment type="subunit">
    <text evidence="8">Homodimer. Binds to stalled ribosomes, contacting rRNA.</text>
</comment>
<dbReference type="PANTHER" id="PTHR48466:SF2">
    <property type="entry name" value="OS10G0509000 PROTEIN"/>
    <property type="match status" value="1"/>
</dbReference>
<dbReference type="InterPro" id="IPR036187">
    <property type="entry name" value="DNA_mismatch_repair_MutS_sf"/>
</dbReference>
<evidence type="ECO:0000256" key="5">
    <source>
        <dbReference type="ARBA" id="ARBA00022840"/>
    </source>
</evidence>
<protein>
    <recommendedName>
        <fullName evidence="8">Endonuclease MutS2</fullName>
        <ecNumber evidence="8">3.1.-.-</ecNumber>
    </recommendedName>
    <alternativeName>
        <fullName evidence="8">Ribosome-associated protein quality control-upstream factor</fullName>
        <shortName evidence="8">RQC-upstream factor</shortName>
        <shortName evidence="8">RqcU</shortName>
        <ecNumber evidence="8">3.6.4.-</ecNumber>
    </alternativeName>
</protein>
<keyword evidence="8 11" id="KW-0255">Endonuclease</keyword>
<dbReference type="InterPro" id="IPR027417">
    <property type="entry name" value="P-loop_NTPase"/>
</dbReference>
<dbReference type="GO" id="GO:0005524">
    <property type="term" value="F:ATP binding"/>
    <property type="evidence" value="ECO:0007669"/>
    <property type="project" value="UniProtKB-UniRule"/>
</dbReference>
<dbReference type="SUPFAM" id="SSF160443">
    <property type="entry name" value="SMR domain-like"/>
    <property type="match status" value="1"/>
</dbReference>
<gene>
    <name evidence="8" type="primary">mutS2</name>
    <name evidence="8" type="synonym">rqcU</name>
    <name evidence="11" type="ORF">D0435_00770</name>
</gene>
<comment type="function">
    <text evidence="8">Endonuclease that is involved in the suppression of homologous recombination and thus may have a key role in the control of bacterial genetic diversity.</text>
</comment>
<dbReference type="GO" id="GO:0030983">
    <property type="term" value="F:mismatched DNA binding"/>
    <property type="evidence" value="ECO:0007669"/>
    <property type="project" value="InterPro"/>
</dbReference>
<dbReference type="RefSeq" id="WP_160200505.1">
    <property type="nucleotide sequence ID" value="NZ_QXWK01000001.1"/>
</dbReference>
<dbReference type="PROSITE" id="PS50828">
    <property type="entry name" value="SMR"/>
    <property type="match status" value="1"/>
</dbReference>
<reference evidence="11 12" key="1">
    <citation type="submission" date="2018-08" db="EMBL/GenBank/DDBJ databases">
        <title>Murine metabolic-syndrome-specific gut microbial biobank.</title>
        <authorList>
            <person name="Liu C."/>
        </authorList>
    </citation>
    <scope>NUCLEOTIDE SEQUENCE [LARGE SCALE GENOMIC DNA]</scope>
    <source>
        <strain evidence="11 12">28</strain>
    </source>
</reference>
<evidence type="ECO:0000313" key="12">
    <source>
        <dbReference type="Proteomes" id="UP000446866"/>
    </source>
</evidence>
<comment type="similarity">
    <text evidence="8">Belongs to the DNA mismatch repair MutS family. MutS2 subfamily.</text>
</comment>
<dbReference type="EMBL" id="QXWK01000001">
    <property type="protein sequence ID" value="NBH60206.1"/>
    <property type="molecule type" value="Genomic_DNA"/>
</dbReference>
<dbReference type="InterPro" id="IPR036063">
    <property type="entry name" value="Smr_dom_sf"/>
</dbReference>